<proteinExistence type="predicted"/>
<sequence>MFSTFEKKSAERDKVMSSPSKQGKTSGQNPDEITPAPTRKSPGDLPPIVEDKEEGEIGRSKRKNSRNDKNVHHGDEETQGAHKYAINSGSEQGRTTGNTWSQNPNYDENAFCDFHQVCSHSTVNCKVLGARLAEVCSLKDLVRDPDHPPINDKAPQMENSLQGNQSGEKRGRRHDEKGNENSRRRVNMIIEGSQYCSDTICAIKTYQRKAKTSADSLTWSAPSDFLKGAITFDEE</sequence>
<comment type="caution">
    <text evidence="2">The sequence shown here is derived from an EMBL/GenBank/DDBJ whole genome shotgun (WGS) entry which is preliminary data.</text>
</comment>
<name>A0A8S9IU31_BRACR</name>
<feature type="region of interest" description="Disordered" evidence="1">
    <location>
        <begin position="143"/>
        <end position="185"/>
    </location>
</feature>
<accession>A0A8S9IU31</accession>
<dbReference type="EMBL" id="QGKY02001015">
    <property type="protein sequence ID" value="KAF2573244.1"/>
    <property type="molecule type" value="Genomic_DNA"/>
</dbReference>
<feature type="compositionally biased region" description="Basic and acidic residues" evidence="1">
    <location>
        <begin position="167"/>
        <end position="183"/>
    </location>
</feature>
<feature type="region of interest" description="Disordered" evidence="1">
    <location>
        <begin position="1"/>
        <end position="82"/>
    </location>
</feature>
<organism evidence="2">
    <name type="scientific">Brassica cretica</name>
    <name type="common">Mustard</name>
    <dbReference type="NCBI Taxonomy" id="69181"/>
    <lineage>
        <taxon>Eukaryota</taxon>
        <taxon>Viridiplantae</taxon>
        <taxon>Streptophyta</taxon>
        <taxon>Embryophyta</taxon>
        <taxon>Tracheophyta</taxon>
        <taxon>Spermatophyta</taxon>
        <taxon>Magnoliopsida</taxon>
        <taxon>eudicotyledons</taxon>
        <taxon>Gunneridae</taxon>
        <taxon>Pentapetalae</taxon>
        <taxon>rosids</taxon>
        <taxon>malvids</taxon>
        <taxon>Brassicales</taxon>
        <taxon>Brassicaceae</taxon>
        <taxon>Brassiceae</taxon>
        <taxon>Brassica</taxon>
    </lineage>
</organism>
<feature type="compositionally biased region" description="Basic and acidic residues" evidence="1">
    <location>
        <begin position="55"/>
        <end position="80"/>
    </location>
</feature>
<feature type="compositionally biased region" description="Polar residues" evidence="1">
    <location>
        <begin position="157"/>
        <end position="166"/>
    </location>
</feature>
<dbReference type="AlphaFoldDB" id="A0A8S9IU31"/>
<reference evidence="2" key="1">
    <citation type="submission" date="2019-12" db="EMBL/GenBank/DDBJ databases">
        <title>Genome sequencing and annotation of Brassica cretica.</title>
        <authorList>
            <person name="Studholme D.J."/>
            <person name="Sarris P.F."/>
        </authorList>
    </citation>
    <scope>NUCLEOTIDE SEQUENCE</scope>
    <source>
        <strain evidence="2">PFS-102/07</strain>
        <tissue evidence="2">Leaf</tissue>
    </source>
</reference>
<gene>
    <name evidence="2" type="ORF">F2Q70_00004652</name>
</gene>
<evidence type="ECO:0000313" key="2">
    <source>
        <dbReference type="EMBL" id="KAF2573244.1"/>
    </source>
</evidence>
<protein>
    <submittedName>
        <fullName evidence="2">Uncharacterized protein</fullName>
    </submittedName>
</protein>
<evidence type="ECO:0000256" key="1">
    <source>
        <dbReference type="SAM" id="MobiDB-lite"/>
    </source>
</evidence>
<feature type="compositionally biased region" description="Basic and acidic residues" evidence="1">
    <location>
        <begin position="1"/>
        <end position="15"/>
    </location>
</feature>
<feature type="compositionally biased region" description="Polar residues" evidence="1">
    <location>
        <begin position="17"/>
        <end position="31"/>
    </location>
</feature>